<evidence type="ECO:0000256" key="1">
    <source>
        <dbReference type="SAM" id="MobiDB-lite"/>
    </source>
</evidence>
<dbReference type="EMBL" id="LKCW01000096">
    <property type="protein sequence ID" value="KPM39861.1"/>
    <property type="molecule type" value="Genomic_DNA"/>
</dbReference>
<feature type="compositionally biased region" description="Polar residues" evidence="1">
    <location>
        <begin position="187"/>
        <end position="201"/>
    </location>
</feature>
<dbReference type="OrthoDB" id="5426775at2759"/>
<feature type="region of interest" description="Disordered" evidence="1">
    <location>
        <begin position="158"/>
        <end position="206"/>
    </location>
</feature>
<dbReference type="Proteomes" id="UP000050424">
    <property type="component" value="Unassembled WGS sequence"/>
</dbReference>
<accession>A0A0P7BHD4</accession>
<feature type="region of interest" description="Disordered" evidence="1">
    <location>
        <begin position="280"/>
        <end position="312"/>
    </location>
</feature>
<keyword evidence="4" id="KW-1185">Reference proteome</keyword>
<feature type="compositionally biased region" description="Low complexity" evidence="1">
    <location>
        <begin position="485"/>
        <end position="513"/>
    </location>
</feature>
<dbReference type="InterPro" id="IPR057684">
    <property type="entry name" value="DUF7924"/>
</dbReference>
<name>A0A0P7BHD4_9HYPO</name>
<dbReference type="PANTHER" id="PTHR42470:SF1">
    <property type="entry name" value="VAST DOMAIN-CONTAINING PROTEIN"/>
    <property type="match status" value="1"/>
</dbReference>
<feature type="region of interest" description="Disordered" evidence="1">
    <location>
        <begin position="44"/>
        <end position="73"/>
    </location>
</feature>
<dbReference type="Pfam" id="PF25545">
    <property type="entry name" value="DUF7924"/>
    <property type="match status" value="1"/>
</dbReference>
<evidence type="ECO:0000313" key="3">
    <source>
        <dbReference type="EMBL" id="KPM39861.1"/>
    </source>
</evidence>
<feature type="compositionally biased region" description="Polar residues" evidence="1">
    <location>
        <begin position="521"/>
        <end position="530"/>
    </location>
</feature>
<evidence type="ECO:0000313" key="4">
    <source>
        <dbReference type="Proteomes" id="UP000050424"/>
    </source>
</evidence>
<dbReference type="AlphaFoldDB" id="A0A0P7BHD4"/>
<gene>
    <name evidence="3" type="ORF">AK830_g6709</name>
</gene>
<proteinExistence type="predicted"/>
<feature type="region of interest" description="Disordered" evidence="1">
    <location>
        <begin position="485"/>
        <end position="535"/>
    </location>
</feature>
<dbReference type="PANTHER" id="PTHR42470">
    <property type="entry name" value="VAST DOMAIN-CONTAINING PROTEIN"/>
    <property type="match status" value="1"/>
</dbReference>
<reference evidence="3 4" key="1">
    <citation type="submission" date="2015-09" db="EMBL/GenBank/DDBJ databases">
        <title>Draft genome of a European isolate of the apple canker pathogen Neonectria ditissima.</title>
        <authorList>
            <person name="Gomez-Cortecero A."/>
            <person name="Harrison R.J."/>
            <person name="Armitage A.D."/>
        </authorList>
    </citation>
    <scope>NUCLEOTIDE SEQUENCE [LARGE SCALE GENOMIC DNA]</scope>
    <source>
        <strain evidence="3 4">R09/05</strain>
    </source>
</reference>
<feature type="domain" description="DUF7924" evidence="2">
    <location>
        <begin position="310"/>
        <end position="473"/>
    </location>
</feature>
<sequence length="563" mass="62396">MNSGISKTRPRRSRVRLSKSLQEQLLNAVAIPSPVGTAIYQTTKRQRDEIDQSPTKKVRLTNAQQPEVEGGGSRLADELDQTSVLQHPKPTPPYAFFLEKFVDAFQSGSRADSEHSLVLEWLEAAGSDRDRRCRSDSHLQPAVDSPIPRELAKSAPAMGYTRDDDGFAVPPTPVSTGSRSRVDTDSRSIALSNITGSSGPSGRSLVENPLYRDMNLATNNIYMRSSRNQFPDNVADLIDHVRRDRDSPGPTLDQVWEDKALEELGMGAAEPDVEKYFQTRIFPDGDPRDSLKRSDRQPMAKHTVPSTGSGLNVSTPVPDMLYGYNRQKAFPHQQAQLISMGTDMVANNQYQGLLYPFFVVEFKGDGGSMWVATNQCLGGSASCVNIAENLNRRLRQCKSDLVHPVDSAAFSIAMNGTEARLYISWKQNELDYYMANVDSFLLQDPEHYVKFRKYVRNIIDWGKGGRLEGIRKSLDSLLEESRKTASAAAKSRMPPSVDSASSDSESSSRTRGTSSKRQKSGRGNSTQGQSIGADGVEYWEWDGTIGRRFHRNADGTLSWAEEG</sequence>
<protein>
    <recommendedName>
        <fullName evidence="2">DUF7924 domain-containing protein</fullName>
    </recommendedName>
</protein>
<comment type="caution">
    <text evidence="3">The sequence shown here is derived from an EMBL/GenBank/DDBJ whole genome shotgun (WGS) entry which is preliminary data.</text>
</comment>
<evidence type="ECO:0000259" key="2">
    <source>
        <dbReference type="Pfam" id="PF25545"/>
    </source>
</evidence>
<feature type="compositionally biased region" description="Basic and acidic residues" evidence="1">
    <location>
        <begin position="280"/>
        <end position="298"/>
    </location>
</feature>
<organism evidence="3 4">
    <name type="scientific">Neonectria ditissima</name>
    <dbReference type="NCBI Taxonomy" id="78410"/>
    <lineage>
        <taxon>Eukaryota</taxon>
        <taxon>Fungi</taxon>
        <taxon>Dikarya</taxon>
        <taxon>Ascomycota</taxon>
        <taxon>Pezizomycotina</taxon>
        <taxon>Sordariomycetes</taxon>
        <taxon>Hypocreomycetidae</taxon>
        <taxon>Hypocreales</taxon>
        <taxon>Nectriaceae</taxon>
        <taxon>Neonectria</taxon>
    </lineage>
</organism>
<dbReference type="STRING" id="78410.A0A0P7BHD4"/>